<keyword evidence="2" id="KW-1185">Reference proteome</keyword>
<gene>
    <name evidence="1" type="ORF">RirG_150690</name>
</gene>
<reference evidence="1 2" key="1">
    <citation type="submission" date="2014-02" db="EMBL/GenBank/DDBJ databases">
        <title>Single nucleus genome sequencing reveals high similarity among nuclei of an endomycorrhizal fungus.</title>
        <authorList>
            <person name="Lin K."/>
            <person name="Geurts R."/>
            <person name="Zhang Z."/>
            <person name="Limpens E."/>
            <person name="Saunders D.G."/>
            <person name="Mu D."/>
            <person name="Pang E."/>
            <person name="Cao H."/>
            <person name="Cha H."/>
            <person name="Lin T."/>
            <person name="Zhou Q."/>
            <person name="Shang Y."/>
            <person name="Li Y."/>
            <person name="Ivanov S."/>
            <person name="Sharma T."/>
            <person name="Velzen R.V."/>
            <person name="Ruijter N.D."/>
            <person name="Aanen D.K."/>
            <person name="Win J."/>
            <person name="Kamoun S."/>
            <person name="Bisseling T."/>
            <person name="Huang S."/>
        </authorList>
    </citation>
    <scope>NUCLEOTIDE SEQUENCE [LARGE SCALE GENOMIC DNA]</scope>
    <source>
        <strain evidence="2">DAOM197198w</strain>
    </source>
</reference>
<evidence type="ECO:0000313" key="1">
    <source>
        <dbReference type="EMBL" id="EXX63616.1"/>
    </source>
</evidence>
<sequence length="404" mass="46152">MVQDMAALLGPKKLLVQYVAYFYNAVLLLRLEFYLQTTLFSENTIHSIIKPMFSVLQKKAELATTTPLALLFLKLPFSIQNAFYRFLSSHIASWQKIFIHPDFRNFAFYAISYLQGYLGAESCPTVISLKLWSQVVSLRTHTLFNSILFSSRLNITWSLPFQPPRWDLQTALPLRSILPHSIFQTAWKLWKNLNIFVLAQLASPCGRYLMNWSDLHYLASPCLLDHTVKDYHFYPQWTINFNSAPQTLSVGRVCITYKKQNSAIMPHLLPKSAIKQRCNSERCFFNVCLSETVGYPTRNAKVFAAYLPITLSTSWSYATSLALVHLTNLFSPDSFALSSPSTTRIEDDVLPLSVHTLYTDELFFSAKDSSPPSMTSAWLALDDDDCAFLYAFLQPCVLKSMPLY</sequence>
<proteinExistence type="predicted"/>
<dbReference type="EMBL" id="JEMT01023856">
    <property type="protein sequence ID" value="EXX63616.1"/>
    <property type="molecule type" value="Genomic_DNA"/>
</dbReference>
<dbReference type="Proteomes" id="UP000022910">
    <property type="component" value="Unassembled WGS sequence"/>
</dbReference>
<organism evidence="1 2">
    <name type="scientific">Rhizophagus irregularis (strain DAOM 197198w)</name>
    <name type="common">Glomus intraradices</name>
    <dbReference type="NCBI Taxonomy" id="1432141"/>
    <lineage>
        <taxon>Eukaryota</taxon>
        <taxon>Fungi</taxon>
        <taxon>Fungi incertae sedis</taxon>
        <taxon>Mucoromycota</taxon>
        <taxon>Glomeromycotina</taxon>
        <taxon>Glomeromycetes</taxon>
        <taxon>Glomerales</taxon>
        <taxon>Glomeraceae</taxon>
        <taxon>Rhizophagus</taxon>
    </lineage>
</organism>
<dbReference type="AlphaFoldDB" id="A0A015KUK6"/>
<name>A0A015KUK6_RHIIW</name>
<protein>
    <submittedName>
        <fullName evidence="1">Uncharacterized protein</fullName>
    </submittedName>
</protein>
<dbReference type="HOGENOM" id="CLU_002435_4_1_1"/>
<accession>A0A015KUK6</accession>
<comment type="caution">
    <text evidence="1">The sequence shown here is derived from an EMBL/GenBank/DDBJ whole genome shotgun (WGS) entry which is preliminary data.</text>
</comment>
<evidence type="ECO:0000313" key="2">
    <source>
        <dbReference type="Proteomes" id="UP000022910"/>
    </source>
</evidence>